<proteinExistence type="inferred from homology"/>
<dbReference type="InterPro" id="IPR014001">
    <property type="entry name" value="Helicase_ATP-bd"/>
</dbReference>
<dbReference type="PaxDb" id="2850-Phatr14983"/>
<dbReference type="CDD" id="cd00268">
    <property type="entry name" value="DEADc"/>
    <property type="match status" value="1"/>
</dbReference>
<evidence type="ECO:0000313" key="9">
    <source>
        <dbReference type="Proteomes" id="UP000000759"/>
    </source>
</evidence>
<sequence>IASAGYSEPTLVQAQTIPVIMAGRDVLVTAATGQGKTLAFIWPILCHIIRQEPLLPHDETGPMALVLVPTRELATQVSNQAKPFAKALRLRVKTVIGGQGKYLLQQELHKMGGVELVVATPGRLLDVVTGKKGLRLSRVTMIVLDEADKMLHMGFEAQVRKILAHVRPDRQTLLFSATLGRRVEVVAREWLHVDYVRIAVGRTGEASSHVAQHVIVLPNDSAKIQFLLELLPTLQQVGRTLVFVARREACEVLAKRVREQLPKINVETLHGDKHQSDRQAALRAFTKGDVDVLIGTDVAGRGLDIPHVATVLSMDPAKNLDAHVHRVGRAGRLSKDSQQTGSAYTLLTAKDSTFAFVLRKSFERENREITPELDQLSRQS</sequence>
<dbReference type="Pfam" id="PF00271">
    <property type="entry name" value="Helicase_C"/>
    <property type="match status" value="1"/>
</dbReference>
<dbReference type="GO" id="GO:0003676">
    <property type="term" value="F:nucleic acid binding"/>
    <property type="evidence" value="ECO:0007669"/>
    <property type="project" value="InterPro"/>
</dbReference>
<dbReference type="InParanoid" id="B7G6V8"/>
<dbReference type="GeneID" id="7203632"/>
<dbReference type="RefSeq" id="XP_002182924.1">
    <property type="nucleotide sequence ID" value="XM_002182888.1"/>
</dbReference>
<evidence type="ECO:0000256" key="2">
    <source>
        <dbReference type="ARBA" id="ARBA00022801"/>
    </source>
</evidence>
<dbReference type="GO" id="GO:0003724">
    <property type="term" value="F:RNA helicase activity"/>
    <property type="evidence" value="ECO:0007669"/>
    <property type="project" value="TreeGrafter"/>
</dbReference>
<evidence type="ECO:0008006" key="10">
    <source>
        <dbReference type="Google" id="ProtNLM"/>
    </source>
</evidence>
<keyword evidence="4 5" id="KW-0067">ATP-binding</keyword>
<feature type="non-terminal residue" evidence="8">
    <location>
        <position position="1"/>
    </location>
</feature>
<dbReference type="InterPro" id="IPR027417">
    <property type="entry name" value="P-loop_NTPase"/>
</dbReference>
<dbReference type="GO" id="GO:0005829">
    <property type="term" value="C:cytosol"/>
    <property type="evidence" value="ECO:0007669"/>
    <property type="project" value="TreeGrafter"/>
</dbReference>
<dbReference type="EMBL" id="CM000619">
    <property type="protein sequence ID" value="EEC45660.1"/>
    <property type="molecule type" value="Genomic_DNA"/>
</dbReference>
<dbReference type="GO" id="GO:0005524">
    <property type="term" value="F:ATP binding"/>
    <property type="evidence" value="ECO:0007669"/>
    <property type="project" value="UniProtKB-KW"/>
</dbReference>
<dbReference type="SMART" id="SM00490">
    <property type="entry name" value="HELICc"/>
    <property type="match status" value="1"/>
</dbReference>
<dbReference type="PROSITE" id="PS51194">
    <property type="entry name" value="HELICASE_CTER"/>
    <property type="match status" value="1"/>
</dbReference>
<dbReference type="PROSITE" id="PS51192">
    <property type="entry name" value="HELICASE_ATP_BIND_1"/>
    <property type="match status" value="1"/>
</dbReference>
<dbReference type="eggNOG" id="KOG0339">
    <property type="taxonomic scope" value="Eukaryota"/>
</dbReference>
<keyword evidence="2 5" id="KW-0378">Hydrolase</keyword>
<comment type="similarity">
    <text evidence="5">Belongs to the DEAD box helicase family.</text>
</comment>
<feature type="non-terminal residue" evidence="8">
    <location>
        <position position="380"/>
    </location>
</feature>
<dbReference type="CDD" id="cd18787">
    <property type="entry name" value="SF2_C_DEAD"/>
    <property type="match status" value="1"/>
</dbReference>
<dbReference type="InterPro" id="IPR011545">
    <property type="entry name" value="DEAD/DEAH_box_helicase_dom"/>
</dbReference>
<feature type="domain" description="Helicase C-terminal" evidence="7">
    <location>
        <begin position="226"/>
        <end position="377"/>
    </location>
</feature>
<accession>B7G6V8</accession>
<dbReference type="InterPro" id="IPR000629">
    <property type="entry name" value="RNA-helicase_DEAD-box_CS"/>
</dbReference>
<evidence type="ECO:0000256" key="5">
    <source>
        <dbReference type="RuleBase" id="RU000492"/>
    </source>
</evidence>
<keyword evidence="1 5" id="KW-0547">Nucleotide-binding</keyword>
<evidence type="ECO:0000259" key="6">
    <source>
        <dbReference type="PROSITE" id="PS51192"/>
    </source>
</evidence>
<dbReference type="InterPro" id="IPR044742">
    <property type="entry name" value="DEAD/DEAH_RhlB"/>
</dbReference>
<dbReference type="KEGG" id="pti:PHATRDRAFT_14983"/>
<dbReference type="InterPro" id="IPR050079">
    <property type="entry name" value="DEAD_box_RNA_helicase"/>
</dbReference>
<gene>
    <name evidence="8" type="ORF">PHATRDRAFT_14983</name>
</gene>
<organism evidence="8 9">
    <name type="scientific">Phaeodactylum tricornutum (strain CCAP 1055/1)</name>
    <dbReference type="NCBI Taxonomy" id="556484"/>
    <lineage>
        <taxon>Eukaryota</taxon>
        <taxon>Sar</taxon>
        <taxon>Stramenopiles</taxon>
        <taxon>Ochrophyta</taxon>
        <taxon>Bacillariophyta</taxon>
        <taxon>Bacillariophyceae</taxon>
        <taxon>Bacillariophycidae</taxon>
        <taxon>Naviculales</taxon>
        <taxon>Phaeodactylaceae</taxon>
        <taxon>Phaeodactylum</taxon>
    </lineage>
</organism>
<evidence type="ECO:0000256" key="3">
    <source>
        <dbReference type="ARBA" id="ARBA00022806"/>
    </source>
</evidence>
<dbReference type="SUPFAM" id="SSF52540">
    <property type="entry name" value="P-loop containing nucleoside triphosphate hydrolases"/>
    <property type="match status" value="1"/>
</dbReference>
<evidence type="ECO:0000259" key="7">
    <source>
        <dbReference type="PROSITE" id="PS51194"/>
    </source>
</evidence>
<reference evidence="8 9" key="1">
    <citation type="journal article" date="2008" name="Nature">
        <title>The Phaeodactylum genome reveals the evolutionary history of diatom genomes.</title>
        <authorList>
            <person name="Bowler C."/>
            <person name="Allen A.E."/>
            <person name="Badger J.H."/>
            <person name="Grimwood J."/>
            <person name="Jabbari K."/>
            <person name="Kuo A."/>
            <person name="Maheswari U."/>
            <person name="Martens C."/>
            <person name="Maumus F."/>
            <person name="Otillar R.P."/>
            <person name="Rayko E."/>
            <person name="Salamov A."/>
            <person name="Vandepoele K."/>
            <person name="Beszteri B."/>
            <person name="Gruber A."/>
            <person name="Heijde M."/>
            <person name="Katinka M."/>
            <person name="Mock T."/>
            <person name="Valentin K."/>
            <person name="Verret F."/>
            <person name="Berges J.A."/>
            <person name="Brownlee C."/>
            <person name="Cadoret J.P."/>
            <person name="Chiovitti A."/>
            <person name="Choi C.J."/>
            <person name="Coesel S."/>
            <person name="De Martino A."/>
            <person name="Detter J.C."/>
            <person name="Durkin C."/>
            <person name="Falciatore A."/>
            <person name="Fournet J."/>
            <person name="Haruta M."/>
            <person name="Huysman M.J."/>
            <person name="Jenkins B.D."/>
            <person name="Jiroutova K."/>
            <person name="Jorgensen R.E."/>
            <person name="Joubert Y."/>
            <person name="Kaplan A."/>
            <person name="Kroger N."/>
            <person name="Kroth P.G."/>
            <person name="La Roche J."/>
            <person name="Lindquist E."/>
            <person name="Lommer M."/>
            <person name="Martin-Jezequel V."/>
            <person name="Lopez P.J."/>
            <person name="Lucas S."/>
            <person name="Mangogna M."/>
            <person name="McGinnis K."/>
            <person name="Medlin L.K."/>
            <person name="Montsant A."/>
            <person name="Oudot-Le Secq M.P."/>
            <person name="Napoli C."/>
            <person name="Obornik M."/>
            <person name="Parker M.S."/>
            <person name="Petit J.L."/>
            <person name="Porcel B.M."/>
            <person name="Poulsen N."/>
            <person name="Robison M."/>
            <person name="Rychlewski L."/>
            <person name="Rynearson T.A."/>
            <person name="Schmutz J."/>
            <person name="Shapiro H."/>
            <person name="Siaut M."/>
            <person name="Stanley M."/>
            <person name="Sussman M.R."/>
            <person name="Taylor A.R."/>
            <person name="Vardi A."/>
            <person name="von Dassow P."/>
            <person name="Vyverman W."/>
            <person name="Willis A."/>
            <person name="Wyrwicz L.S."/>
            <person name="Rokhsar D.S."/>
            <person name="Weissenbach J."/>
            <person name="Armbrust E.V."/>
            <person name="Green B.R."/>
            <person name="Van de Peer Y."/>
            <person name="Grigoriev I.V."/>
        </authorList>
    </citation>
    <scope>NUCLEOTIDE SEQUENCE [LARGE SCALE GENOMIC DNA]</scope>
    <source>
        <strain evidence="8 9">CCAP 1055/1</strain>
    </source>
</reference>
<dbReference type="Proteomes" id="UP000000759">
    <property type="component" value="Chromosome 17"/>
</dbReference>
<dbReference type="GO" id="GO:0016787">
    <property type="term" value="F:hydrolase activity"/>
    <property type="evidence" value="ECO:0007669"/>
    <property type="project" value="UniProtKB-KW"/>
</dbReference>
<dbReference type="OrthoDB" id="196131at2759"/>
<dbReference type="PROSITE" id="PS00039">
    <property type="entry name" value="DEAD_ATP_HELICASE"/>
    <property type="match status" value="1"/>
</dbReference>
<keyword evidence="3 5" id="KW-0347">Helicase</keyword>
<dbReference type="PANTHER" id="PTHR47959">
    <property type="entry name" value="ATP-DEPENDENT RNA HELICASE RHLE-RELATED"/>
    <property type="match status" value="1"/>
</dbReference>
<dbReference type="Pfam" id="PF00270">
    <property type="entry name" value="DEAD"/>
    <property type="match status" value="1"/>
</dbReference>
<name>B7G6V8_PHATC</name>
<evidence type="ECO:0000256" key="4">
    <source>
        <dbReference type="ARBA" id="ARBA00022840"/>
    </source>
</evidence>
<reference evidence="9" key="2">
    <citation type="submission" date="2008-08" db="EMBL/GenBank/DDBJ databases">
        <authorList>
            <consortium name="Diatom Consortium"/>
            <person name="Grigoriev I."/>
            <person name="Grimwood J."/>
            <person name="Kuo A."/>
            <person name="Otillar R.P."/>
            <person name="Salamov A."/>
            <person name="Detter J.C."/>
            <person name="Lindquist E."/>
            <person name="Shapiro H."/>
            <person name="Lucas S."/>
            <person name="Glavina del Rio T."/>
            <person name="Pitluck S."/>
            <person name="Rokhsar D."/>
            <person name="Bowler C."/>
        </authorList>
    </citation>
    <scope>GENOME REANNOTATION</scope>
    <source>
        <strain evidence="9">CCAP 1055/1</strain>
    </source>
</reference>
<dbReference type="STRING" id="556484.B7G6V8"/>
<dbReference type="InterPro" id="IPR001650">
    <property type="entry name" value="Helicase_C-like"/>
</dbReference>
<dbReference type="PANTHER" id="PTHR47959:SF13">
    <property type="entry name" value="ATP-DEPENDENT RNA HELICASE RHLE"/>
    <property type="match status" value="1"/>
</dbReference>
<feature type="domain" description="Helicase ATP-binding" evidence="6">
    <location>
        <begin position="17"/>
        <end position="197"/>
    </location>
</feature>
<dbReference type="SMART" id="SM00487">
    <property type="entry name" value="DEXDc"/>
    <property type="match status" value="1"/>
</dbReference>
<dbReference type="HOGENOM" id="CLU_003041_9_2_1"/>
<protein>
    <recommendedName>
        <fullName evidence="10">RNA helicase</fullName>
    </recommendedName>
</protein>
<evidence type="ECO:0000256" key="1">
    <source>
        <dbReference type="ARBA" id="ARBA00022741"/>
    </source>
</evidence>
<dbReference type="AlphaFoldDB" id="B7G6V8"/>
<dbReference type="Gene3D" id="3.40.50.300">
    <property type="entry name" value="P-loop containing nucleotide triphosphate hydrolases"/>
    <property type="match status" value="2"/>
</dbReference>
<keyword evidence="9" id="KW-1185">Reference proteome</keyword>
<evidence type="ECO:0000313" key="8">
    <source>
        <dbReference type="EMBL" id="EEC45660.1"/>
    </source>
</evidence>